<sequence>MKFPRKRSASADEDADLHVKKQKLTRSPDERCPRLRSRLVVRHPLIVEAATMQVQSLGMFELAPTQDLLSQSSDGSIIDIWSPRPSLDPSVPLSGSPSPSPVSGRAPTSRTGTAPHTQTSPLPSQPSRRIRSPRTPNGEVPPWFAEAFESDGYDSEALDLIRHLSPSALSTPALAPEGGEAPNPARQQPVVDEWTFEDWPSAVNLIREQWNPRNWKFPPVSLGVRNGAGCACESRCNVVSCLNAKESRFCCEQNCSFGGVCGNALREHNSLAIARSSRTGMRGLVTTASIAAGEVLGEYLGRIELFGPPCRNGPSNEGFRMHLKTRTTGNKHVGIDALEEGSMLRLMNHACNPTARFHEVQTSTHLTVVAMSVRDISVGEEVTVSYGDNLWFVCRCGWVGCRHRDIQDLPDPARDEDIAELSDPAREE</sequence>
<keyword evidence="6" id="KW-0949">S-adenosyl-L-methionine</keyword>
<evidence type="ECO:0000256" key="8">
    <source>
        <dbReference type="SAM" id="MobiDB-lite"/>
    </source>
</evidence>
<organism evidence="10 11">
    <name type="scientific">Phytophthora rubi</name>
    <dbReference type="NCBI Taxonomy" id="129364"/>
    <lineage>
        <taxon>Eukaryota</taxon>
        <taxon>Sar</taxon>
        <taxon>Stramenopiles</taxon>
        <taxon>Oomycota</taxon>
        <taxon>Peronosporomycetes</taxon>
        <taxon>Peronosporales</taxon>
        <taxon>Peronosporaceae</taxon>
        <taxon>Phytophthora</taxon>
    </lineage>
</organism>
<keyword evidence="7" id="KW-0539">Nucleus</keyword>
<dbReference type="PANTHER" id="PTHR22884">
    <property type="entry name" value="SET DOMAIN PROTEINS"/>
    <property type="match status" value="1"/>
</dbReference>
<dbReference type="AlphaFoldDB" id="A0A6A4BRG3"/>
<dbReference type="PROSITE" id="PS50280">
    <property type="entry name" value="SET"/>
    <property type="match status" value="1"/>
</dbReference>
<evidence type="ECO:0000313" key="10">
    <source>
        <dbReference type="EMBL" id="KAE9277586.1"/>
    </source>
</evidence>
<dbReference type="InterPro" id="IPR001214">
    <property type="entry name" value="SET_dom"/>
</dbReference>
<dbReference type="GO" id="GO:0032259">
    <property type="term" value="P:methylation"/>
    <property type="evidence" value="ECO:0007669"/>
    <property type="project" value="UniProtKB-KW"/>
</dbReference>
<dbReference type="GO" id="GO:0008168">
    <property type="term" value="F:methyltransferase activity"/>
    <property type="evidence" value="ECO:0007669"/>
    <property type="project" value="UniProtKB-KW"/>
</dbReference>
<dbReference type="InterPro" id="IPR050777">
    <property type="entry name" value="SET2_Histone-Lys_MeTrsfase"/>
</dbReference>
<dbReference type="EMBL" id="QXFT01004501">
    <property type="protein sequence ID" value="KAE9277586.1"/>
    <property type="molecule type" value="Genomic_DNA"/>
</dbReference>
<accession>A0A6A4BRG3</accession>
<evidence type="ECO:0000256" key="2">
    <source>
        <dbReference type="ARBA" id="ARBA00004286"/>
    </source>
</evidence>
<keyword evidence="3" id="KW-0158">Chromosome</keyword>
<dbReference type="Gene3D" id="2.170.270.10">
    <property type="entry name" value="SET domain"/>
    <property type="match status" value="1"/>
</dbReference>
<name>A0A6A4BRG3_9STRA</name>
<dbReference type="SUPFAM" id="SSF82199">
    <property type="entry name" value="SET domain"/>
    <property type="match status" value="1"/>
</dbReference>
<dbReference type="Proteomes" id="UP000434957">
    <property type="component" value="Unassembled WGS sequence"/>
</dbReference>
<evidence type="ECO:0000259" key="9">
    <source>
        <dbReference type="PROSITE" id="PS50280"/>
    </source>
</evidence>
<evidence type="ECO:0000256" key="7">
    <source>
        <dbReference type="ARBA" id="ARBA00023242"/>
    </source>
</evidence>
<dbReference type="GO" id="GO:0005694">
    <property type="term" value="C:chromosome"/>
    <property type="evidence" value="ECO:0007669"/>
    <property type="project" value="UniProtKB-SubCell"/>
</dbReference>
<protein>
    <recommendedName>
        <fullName evidence="9">SET domain-containing protein</fullName>
    </recommendedName>
</protein>
<dbReference type="InterPro" id="IPR046341">
    <property type="entry name" value="SET_dom_sf"/>
</dbReference>
<evidence type="ECO:0000256" key="6">
    <source>
        <dbReference type="ARBA" id="ARBA00022691"/>
    </source>
</evidence>
<feature type="compositionally biased region" description="Low complexity" evidence="8">
    <location>
        <begin position="85"/>
        <end position="104"/>
    </location>
</feature>
<dbReference type="SMART" id="SM00317">
    <property type="entry name" value="SET"/>
    <property type="match status" value="1"/>
</dbReference>
<keyword evidence="11" id="KW-1185">Reference proteome</keyword>
<dbReference type="Pfam" id="PF00856">
    <property type="entry name" value="SET"/>
    <property type="match status" value="1"/>
</dbReference>
<evidence type="ECO:0000256" key="1">
    <source>
        <dbReference type="ARBA" id="ARBA00004123"/>
    </source>
</evidence>
<proteinExistence type="predicted"/>
<evidence type="ECO:0000256" key="5">
    <source>
        <dbReference type="ARBA" id="ARBA00022679"/>
    </source>
</evidence>
<feature type="region of interest" description="Disordered" evidence="8">
    <location>
        <begin position="1"/>
        <end position="30"/>
    </location>
</feature>
<evidence type="ECO:0000256" key="3">
    <source>
        <dbReference type="ARBA" id="ARBA00022454"/>
    </source>
</evidence>
<reference evidence="10 11" key="1">
    <citation type="submission" date="2018-08" db="EMBL/GenBank/DDBJ databases">
        <title>Genomic investigation of the strawberry pathogen Phytophthora fragariae indicates pathogenicity is determined by transcriptional variation in three key races.</title>
        <authorList>
            <person name="Adams T.M."/>
            <person name="Armitage A.D."/>
            <person name="Sobczyk M.K."/>
            <person name="Bates H.J."/>
            <person name="Dunwell J.M."/>
            <person name="Nellist C.F."/>
            <person name="Harrison R.J."/>
        </authorList>
    </citation>
    <scope>NUCLEOTIDE SEQUENCE [LARGE SCALE GENOMIC DNA]</scope>
    <source>
        <strain evidence="10 11">SCRP333</strain>
    </source>
</reference>
<feature type="domain" description="SET" evidence="9">
    <location>
        <begin position="269"/>
        <end position="387"/>
    </location>
</feature>
<keyword evidence="5" id="KW-0808">Transferase</keyword>
<feature type="compositionally biased region" description="Polar residues" evidence="8">
    <location>
        <begin position="106"/>
        <end position="119"/>
    </location>
</feature>
<comment type="caution">
    <text evidence="10">The sequence shown here is derived from an EMBL/GenBank/DDBJ whole genome shotgun (WGS) entry which is preliminary data.</text>
</comment>
<dbReference type="GO" id="GO:0005634">
    <property type="term" value="C:nucleus"/>
    <property type="evidence" value="ECO:0007669"/>
    <property type="project" value="UniProtKB-SubCell"/>
</dbReference>
<comment type="subcellular location">
    <subcellularLocation>
        <location evidence="2">Chromosome</location>
    </subcellularLocation>
    <subcellularLocation>
        <location evidence="1">Nucleus</location>
    </subcellularLocation>
</comment>
<evidence type="ECO:0000313" key="11">
    <source>
        <dbReference type="Proteomes" id="UP000434957"/>
    </source>
</evidence>
<gene>
    <name evidence="10" type="ORF">PR003_g28749</name>
</gene>
<feature type="region of interest" description="Disordered" evidence="8">
    <location>
        <begin position="80"/>
        <end position="143"/>
    </location>
</feature>
<keyword evidence="4" id="KW-0489">Methyltransferase</keyword>
<evidence type="ECO:0000256" key="4">
    <source>
        <dbReference type="ARBA" id="ARBA00022603"/>
    </source>
</evidence>